<protein>
    <recommendedName>
        <fullName evidence="5">Probable septum site-determining protein MinC</fullName>
    </recommendedName>
</protein>
<dbReference type="OrthoDB" id="9790810at2"/>
<dbReference type="GO" id="GO:0000902">
    <property type="term" value="P:cell morphogenesis"/>
    <property type="evidence" value="ECO:0007669"/>
    <property type="project" value="InterPro"/>
</dbReference>
<dbReference type="PANTHER" id="PTHR34108">
    <property type="entry name" value="SEPTUM SITE-DETERMINING PROTEIN MINC"/>
    <property type="match status" value="1"/>
</dbReference>
<evidence type="ECO:0000256" key="1">
    <source>
        <dbReference type="ARBA" id="ARBA00022618"/>
    </source>
</evidence>
<sequence length="380" mass="41380">MTSDFAIPNPESNSALPDAESISHLSDVDVNSNVFHIESNSTVSEPDPHSVIPDTELSSVLLYLKSNSPPLVLNPDSVPQELESTAPLQDVELNSASRELELNLAKDLEPNPEASNTEASSTLWDVTEAEVDNRLKNIQVQFKHEAGKLLVILPTESQLPASEIAWADIWQQLKLRLNAGDRLRIPNTPVHLIAYDRLLDSRQLQDLADSFSEVQLQLKCVATSRRQTAIAAVTSGYSVEQLQPQTSLSSEAQITTTSQADALYLEMTVRSGVEIRHPGTVILLGDVNPGGIVVAEGDILVWGRLRGIAHAGAGGNRECLIMALQMEPTQLRIADAVARAPEKLPSQFSPEVAHITPQGIRIARATDFSRNQLARINQVP</sequence>
<evidence type="ECO:0000313" key="7">
    <source>
        <dbReference type="EMBL" id="BAY18645.1"/>
    </source>
</evidence>
<dbReference type="SUPFAM" id="SSF63848">
    <property type="entry name" value="Cell-division inhibitor MinC, C-terminal domain"/>
    <property type="match status" value="1"/>
</dbReference>
<dbReference type="InterPro" id="IPR036145">
    <property type="entry name" value="MinC_C_sf"/>
</dbReference>
<organism evidence="7 8">
    <name type="scientific">Anabaenopsis circularis NIES-21</name>
    <dbReference type="NCBI Taxonomy" id="1085406"/>
    <lineage>
        <taxon>Bacteria</taxon>
        <taxon>Bacillati</taxon>
        <taxon>Cyanobacteriota</taxon>
        <taxon>Cyanophyceae</taxon>
        <taxon>Nostocales</taxon>
        <taxon>Nodulariaceae</taxon>
        <taxon>Anabaenopsis</taxon>
    </lineage>
</organism>
<comment type="function">
    <text evidence="5">Cell division inhibitor that blocks the formation of polar Z ring septums. Rapidly oscillates between the poles of the cell to destabilize FtsZ filaments that have formed before they mature into polar Z rings. Prevents FtsZ polymerization.</text>
</comment>
<keyword evidence="2 5" id="KW-0717">Septation</keyword>
<evidence type="ECO:0000313" key="8">
    <source>
        <dbReference type="Proteomes" id="UP000218287"/>
    </source>
</evidence>
<comment type="subunit">
    <text evidence="4 5">Interacts with MinD and FtsZ.</text>
</comment>
<gene>
    <name evidence="5 7" type="primary">minC</name>
    <name evidence="7" type="ORF">NIES21_44930</name>
</gene>
<keyword evidence="3 5" id="KW-0131">Cell cycle</keyword>
<feature type="domain" description="Septum formation inhibitor MinC C-terminal" evidence="6">
    <location>
        <begin position="266"/>
        <end position="359"/>
    </location>
</feature>
<dbReference type="Gene3D" id="2.160.20.70">
    <property type="match status" value="1"/>
</dbReference>
<accession>A0A1Z4GMA0</accession>
<evidence type="ECO:0000259" key="6">
    <source>
        <dbReference type="Pfam" id="PF03775"/>
    </source>
</evidence>
<reference evidence="7 8" key="1">
    <citation type="submission" date="2017-06" db="EMBL/GenBank/DDBJ databases">
        <title>Genome sequencing of cyanobaciteial culture collection at National Institute for Environmental Studies (NIES).</title>
        <authorList>
            <person name="Hirose Y."/>
            <person name="Shimura Y."/>
            <person name="Fujisawa T."/>
            <person name="Nakamura Y."/>
            <person name="Kawachi M."/>
        </authorList>
    </citation>
    <scope>NUCLEOTIDE SEQUENCE [LARGE SCALE GENOMIC DNA]</scope>
    <source>
        <strain evidence="7 8">NIES-21</strain>
    </source>
</reference>
<dbReference type="EMBL" id="AP018174">
    <property type="protein sequence ID" value="BAY18645.1"/>
    <property type="molecule type" value="Genomic_DNA"/>
</dbReference>
<dbReference type="InterPro" id="IPR013033">
    <property type="entry name" value="MinC"/>
</dbReference>
<dbReference type="PANTHER" id="PTHR34108:SF1">
    <property type="entry name" value="SEPTUM SITE-DETERMINING PROTEIN MINC"/>
    <property type="match status" value="1"/>
</dbReference>
<dbReference type="HAMAP" id="MF_00267">
    <property type="entry name" value="MinC"/>
    <property type="match status" value="1"/>
</dbReference>
<dbReference type="AlphaFoldDB" id="A0A1Z4GMA0"/>
<dbReference type="InterPro" id="IPR016098">
    <property type="entry name" value="CAP/MinC_C"/>
</dbReference>
<dbReference type="Pfam" id="PF03775">
    <property type="entry name" value="MinC_C"/>
    <property type="match status" value="1"/>
</dbReference>
<dbReference type="InterPro" id="IPR005526">
    <property type="entry name" value="Septum_form_inhib_MinC_C"/>
</dbReference>
<evidence type="ECO:0000256" key="4">
    <source>
        <dbReference type="ARBA" id="ARBA00046874"/>
    </source>
</evidence>
<proteinExistence type="inferred from homology"/>
<comment type="similarity">
    <text evidence="5">Belongs to the MinC family.</text>
</comment>
<keyword evidence="8" id="KW-1185">Reference proteome</keyword>
<keyword evidence="1 5" id="KW-0132">Cell division</keyword>
<evidence type="ECO:0000256" key="2">
    <source>
        <dbReference type="ARBA" id="ARBA00023210"/>
    </source>
</evidence>
<dbReference type="NCBIfam" id="NF001778">
    <property type="entry name" value="PRK00513.2-4"/>
    <property type="match status" value="1"/>
</dbReference>
<name>A0A1Z4GMA0_9CYAN</name>
<evidence type="ECO:0000256" key="3">
    <source>
        <dbReference type="ARBA" id="ARBA00023306"/>
    </source>
</evidence>
<dbReference type="Proteomes" id="UP000218287">
    <property type="component" value="Chromosome"/>
</dbReference>
<evidence type="ECO:0000256" key="5">
    <source>
        <dbReference type="HAMAP-Rule" id="MF_00267"/>
    </source>
</evidence>
<dbReference type="GO" id="GO:1901891">
    <property type="term" value="P:regulation of cell septum assembly"/>
    <property type="evidence" value="ECO:0007669"/>
    <property type="project" value="InterPro"/>
</dbReference>
<dbReference type="GO" id="GO:0000917">
    <property type="term" value="P:division septum assembly"/>
    <property type="evidence" value="ECO:0007669"/>
    <property type="project" value="UniProtKB-KW"/>
</dbReference>